<proteinExistence type="predicted"/>
<protein>
    <submittedName>
        <fullName evidence="2">Uncharacterized protein</fullName>
    </submittedName>
</protein>
<dbReference type="Proteomes" id="UP000313359">
    <property type="component" value="Unassembled WGS sequence"/>
</dbReference>
<accession>A0A5C2RSC9</accession>
<dbReference type="OrthoDB" id="2921613at2759"/>
<dbReference type="AlphaFoldDB" id="A0A5C2RSC9"/>
<keyword evidence="3" id="KW-1185">Reference proteome</keyword>
<feature type="compositionally biased region" description="Low complexity" evidence="1">
    <location>
        <begin position="90"/>
        <end position="101"/>
    </location>
</feature>
<dbReference type="PANTHER" id="PTHR45691:SF6">
    <property type="entry name" value="PROTEIN DIAPHANOUS"/>
    <property type="match status" value="1"/>
</dbReference>
<feature type="compositionally biased region" description="Low complexity" evidence="1">
    <location>
        <begin position="52"/>
        <end position="67"/>
    </location>
</feature>
<feature type="compositionally biased region" description="Basic residues" evidence="1">
    <location>
        <begin position="18"/>
        <end position="27"/>
    </location>
</feature>
<dbReference type="EMBL" id="ML122309">
    <property type="protein sequence ID" value="RPD54204.1"/>
    <property type="molecule type" value="Genomic_DNA"/>
</dbReference>
<evidence type="ECO:0000313" key="3">
    <source>
        <dbReference type="Proteomes" id="UP000313359"/>
    </source>
</evidence>
<feature type="region of interest" description="Disordered" evidence="1">
    <location>
        <begin position="1"/>
        <end position="101"/>
    </location>
</feature>
<feature type="region of interest" description="Disordered" evidence="1">
    <location>
        <begin position="468"/>
        <end position="504"/>
    </location>
</feature>
<feature type="compositionally biased region" description="Pro residues" evidence="1">
    <location>
        <begin position="80"/>
        <end position="89"/>
    </location>
</feature>
<gene>
    <name evidence="2" type="ORF">L227DRAFT_604236</name>
</gene>
<evidence type="ECO:0000256" key="1">
    <source>
        <dbReference type="SAM" id="MobiDB-lite"/>
    </source>
</evidence>
<dbReference type="GO" id="GO:0005884">
    <property type="term" value="C:actin filament"/>
    <property type="evidence" value="ECO:0007669"/>
    <property type="project" value="TreeGrafter"/>
</dbReference>
<sequence>MEGDVEGIQCTERAPSRAGHRPSRPPMKRSNACYNAFPDLPPIRNSPTPPLDTSSSTDSGSSSSSGSDSDDEFKVDLTPLCPPSPPSPTSPCSESSSDSLFSPLDQEDWERFHDGFAPPAIHGPHSACWPSTPPPRLEFPRILRSYAHYGWSNNALYEMKAALWYRRQWAWWHYEEHCRYLAGIRTDATDDGIPATIFYPPPPALLPSRRMPWMSANGLPLPTAQRIRAQPQPAADAAWKANCEYFKPIYPRFGDIADLRDPSCEEADRRYYAVPAFKLQQFVYVSEMDALRGRPRRAANLVPPSPLARCWTPDSPASVYSQDGAAVASPLTEMAVTFPGGLDPSSALHPIMTEWRFRWGMINRLFPSPPPPPLHAHPYLPHWFPPSPVAPPPRPGTPLPDELSPTHTMDVVSATELSVHGDEDPVVDTTIVSVAPAPLSEDTSYTEISVHLSAPLPVQCPVDVPARPPTPSVRRGSESIAQGTSVDPEPVVRLPSPSPSRATVPMVSPLAVSSNSRPTVSTLAQELERAVTDSEESSSVRCSVQLPPSRPESPRFCFIAYDTEDLFADEYAVEAEEDYGNPGQGLHG</sequence>
<reference evidence="2" key="1">
    <citation type="journal article" date="2018" name="Genome Biol. Evol.">
        <title>Genomics and development of Lentinus tigrinus, a white-rot wood-decaying mushroom with dimorphic fruiting bodies.</title>
        <authorList>
            <person name="Wu B."/>
            <person name="Xu Z."/>
            <person name="Knudson A."/>
            <person name="Carlson A."/>
            <person name="Chen N."/>
            <person name="Kovaka S."/>
            <person name="LaButti K."/>
            <person name="Lipzen A."/>
            <person name="Pennachio C."/>
            <person name="Riley R."/>
            <person name="Schakwitz W."/>
            <person name="Umezawa K."/>
            <person name="Ohm R.A."/>
            <person name="Grigoriev I.V."/>
            <person name="Nagy L.G."/>
            <person name="Gibbons J."/>
            <person name="Hibbett D."/>
        </authorList>
    </citation>
    <scope>NUCLEOTIDE SEQUENCE [LARGE SCALE GENOMIC DNA]</scope>
    <source>
        <strain evidence="2">ALCF2SS1-6</strain>
    </source>
</reference>
<dbReference type="GO" id="GO:0030041">
    <property type="term" value="P:actin filament polymerization"/>
    <property type="evidence" value="ECO:0007669"/>
    <property type="project" value="TreeGrafter"/>
</dbReference>
<organism evidence="2 3">
    <name type="scientific">Lentinus tigrinus ALCF2SS1-6</name>
    <dbReference type="NCBI Taxonomy" id="1328759"/>
    <lineage>
        <taxon>Eukaryota</taxon>
        <taxon>Fungi</taxon>
        <taxon>Dikarya</taxon>
        <taxon>Basidiomycota</taxon>
        <taxon>Agaricomycotina</taxon>
        <taxon>Agaricomycetes</taxon>
        <taxon>Polyporales</taxon>
        <taxon>Polyporaceae</taxon>
        <taxon>Lentinus</taxon>
    </lineage>
</organism>
<name>A0A5C2RSC9_9APHY</name>
<dbReference type="InterPro" id="IPR051412">
    <property type="entry name" value="Formin_Homology_Diaphanous_sf"/>
</dbReference>
<dbReference type="PANTHER" id="PTHR45691">
    <property type="entry name" value="PROTEIN DIAPHANOUS"/>
    <property type="match status" value="1"/>
</dbReference>
<evidence type="ECO:0000313" key="2">
    <source>
        <dbReference type="EMBL" id="RPD54204.1"/>
    </source>
</evidence>